<evidence type="ECO:0000256" key="1">
    <source>
        <dbReference type="SAM" id="MobiDB-lite"/>
    </source>
</evidence>
<name>A0AAD9SYT7_9HELO</name>
<comment type="caution">
    <text evidence="2">The sequence shown here is derived from an EMBL/GenBank/DDBJ whole genome shotgun (WGS) entry which is preliminary data.</text>
</comment>
<protein>
    <submittedName>
        <fullName evidence="2">Uncharacterized protein</fullName>
    </submittedName>
</protein>
<dbReference type="EMBL" id="JAUBYV010000006">
    <property type="protein sequence ID" value="KAK2626111.1"/>
    <property type="molecule type" value="Genomic_DNA"/>
</dbReference>
<evidence type="ECO:0000313" key="3">
    <source>
        <dbReference type="Proteomes" id="UP001285354"/>
    </source>
</evidence>
<accession>A0AAD9SYT7</accession>
<sequence length="405" mass="44937">MVLENASAAAATDSFEDNPPASTDDQPYASSKPGTYTIAPYAGSNFDGMEMHTYIIDTNNLAKPLPVLGALFGFNQKYYNKLLMQDITDGSRVLHRPLTQDEVNAFSYHTAKEMFLSSLGPPLGVSAGFWRCYSTADTFRFPFQRQNPETFNPHAFPPAPPGGTSFLTGSRAVKAWHALRLLAYGSVGYLLGKLFFGSYATTVSLVGELSDKRLNPYFRAQQEEYDKRRGVLKTGMGKSQPRDINGLGGSQQKDSRKDQEWSNTQADRFPPQTQSEPRWPSKPVPGQGQVESSPDQTFGMFDDTSPTGGQVMQADIRAAPAVTPKGSAWDRIRRGEQGAGTEQRGRSAWQKRQDDSSQASGNDSFAFSKTEEEKSYAKDEGLKEFEALIERERARDQLDGDERRW</sequence>
<feature type="compositionally biased region" description="Polar residues" evidence="1">
    <location>
        <begin position="261"/>
        <end position="276"/>
    </location>
</feature>
<keyword evidence="3" id="KW-1185">Reference proteome</keyword>
<proteinExistence type="predicted"/>
<feature type="compositionally biased region" description="Polar residues" evidence="1">
    <location>
        <begin position="20"/>
        <end position="32"/>
    </location>
</feature>
<feature type="region of interest" description="Disordered" evidence="1">
    <location>
        <begin position="228"/>
        <end position="381"/>
    </location>
</feature>
<feature type="compositionally biased region" description="Basic and acidic residues" evidence="1">
    <location>
        <begin position="369"/>
        <end position="381"/>
    </location>
</feature>
<feature type="region of interest" description="Disordered" evidence="1">
    <location>
        <begin position="1"/>
        <end position="32"/>
    </location>
</feature>
<dbReference type="AlphaFoldDB" id="A0AAD9SYT7"/>
<reference evidence="2" key="1">
    <citation type="submission" date="2023-06" db="EMBL/GenBank/DDBJ databases">
        <title>Draft genome of Marssonina rosae.</title>
        <authorList>
            <person name="Cheng Q."/>
        </authorList>
    </citation>
    <scope>NUCLEOTIDE SEQUENCE</scope>
    <source>
        <strain evidence="2">R4</strain>
    </source>
</reference>
<feature type="compositionally biased region" description="Polar residues" evidence="1">
    <location>
        <begin position="356"/>
        <end position="367"/>
    </location>
</feature>
<dbReference type="Proteomes" id="UP001285354">
    <property type="component" value="Unassembled WGS sequence"/>
</dbReference>
<evidence type="ECO:0000313" key="2">
    <source>
        <dbReference type="EMBL" id="KAK2626111.1"/>
    </source>
</evidence>
<gene>
    <name evidence="2" type="ORF">QTJ16_004373</name>
</gene>
<organism evidence="2 3">
    <name type="scientific">Diplocarpon rosae</name>
    <dbReference type="NCBI Taxonomy" id="946125"/>
    <lineage>
        <taxon>Eukaryota</taxon>
        <taxon>Fungi</taxon>
        <taxon>Dikarya</taxon>
        <taxon>Ascomycota</taxon>
        <taxon>Pezizomycotina</taxon>
        <taxon>Leotiomycetes</taxon>
        <taxon>Helotiales</taxon>
        <taxon>Drepanopezizaceae</taxon>
        <taxon>Diplocarpon</taxon>
    </lineage>
</organism>